<dbReference type="Proteomes" id="UP001596501">
    <property type="component" value="Unassembled WGS sequence"/>
</dbReference>
<comment type="subcellular location">
    <subcellularLocation>
        <location evidence="1 7">Cell inner membrane</location>
        <topology evidence="1 7">Multi-pass membrane protein</topology>
    </subcellularLocation>
</comment>
<evidence type="ECO:0000256" key="4">
    <source>
        <dbReference type="ARBA" id="ARBA00022692"/>
    </source>
</evidence>
<feature type="transmembrane region" description="Helical" evidence="7">
    <location>
        <begin position="252"/>
        <end position="269"/>
    </location>
</feature>
<reference evidence="10" key="1">
    <citation type="journal article" date="2019" name="Int. J. Syst. Evol. Microbiol.">
        <title>The Global Catalogue of Microorganisms (GCM) 10K type strain sequencing project: providing services to taxonomists for standard genome sequencing and annotation.</title>
        <authorList>
            <consortium name="The Broad Institute Genomics Platform"/>
            <consortium name="The Broad Institute Genome Sequencing Center for Infectious Disease"/>
            <person name="Wu L."/>
            <person name="Ma J."/>
        </authorList>
    </citation>
    <scope>NUCLEOTIDE SEQUENCE [LARGE SCALE GENOMIC DNA]</scope>
    <source>
        <strain evidence="10">CGMCC 1.12371</strain>
    </source>
</reference>
<comment type="caution">
    <text evidence="7">Lacks conserved residue(s) required for the propagation of feature annotation.</text>
</comment>
<keyword evidence="6 7" id="KW-0472">Membrane</keyword>
<organism evidence="9 10">
    <name type="scientific">Hydrogenophaga atypica</name>
    <dbReference type="NCBI Taxonomy" id="249409"/>
    <lineage>
        <taxon>Bacteria</taxon>
        <taxon>Pseudomonadati</taxon>
        <taxon>Pseudomonadota</taxon>
        <taxon>Betaproteobacteria</taxon>
        <taxon>Burkholderiales</taxon>
        <taxon>Comamonadaceae</taxon>
        <taxon>Hydrogenophaga</taxon>
    </lineage>
</organism>
<comment type="caution">
    <text evidence="9">The sequence shown here is derived from an EMBL/GenBank/DDBJ whole genome shotgun (WGS) entry which is preliminary data.</text>
</comment>
<feature type="transmembrane region" description="Helical" evidence="7">
    <location>
        <begin position="325"/>
        <end position="353"/>
    </location>
</feature>
<gene>
    <name evidence="9" type="ORF">ACFQPB_09655</name>
</gene>
<evidence type="ECO:0000259" key="8">
    <source>
        <dbReference type="Pfam" id="PF06808"/>
    </source>
</evidence>
<feature type="transmembrane region" description="Helical" evidence="7">
    <location>
        <begin position="281"/>
        <end position="305"/>
    </location>
</feature>
<dbReference type="InterPro" id="IPR004681">
    <property type="entry name" value="TRAP_DctM"/>
</dbReference>
<dbReference type="EMBL" id="JBHTCA010000005">
    <property type="protein sequence ID" value="MFC7409124.1"/>
    <property type="molecule type" value="Genomic_DNA"/>
</dbReference>
<comment type="function">
    <text evidence="7">Part of the tripartite ATP-independent periplasmic (TRAP) transport system.</text>
</comment>
<keyword evidence="3 7" id="KW-0997">Cell inner membrane</keyword>
<dbReference type="InterPro" id="IPR010656">
    <property type="entry name" value="DctM"/>
</dbReference>
<feature type="transmembrane region" description="Helical" evidence="7">
    <location>
        <begin position="365"/>
        <end position="389"/>
    </location>
</feature>
<dbReference type="RefSeq" id="WP_382222384.1">
    <property type="nucleotide sequence ID" value="NZ_JBHTCA010000005.1"/>
</dbReference>
<feature type="transmembrane region" description="Helical" evidence="7">
    <location>
        <begin position="171"/>
        <end position="197"/>
    </location>
</feature>
<evidence type="ECO:0000256" key="1">
    <source>
        <dbReference type="ARBA" id="ARBA00004429"/>
    </source>
</evidence>
<feature type="transmembrane region" description="Helical" evidence="7">
    <location>
        <begin position="99"/>
        <end position="129"/>
    </location>
</feature>
<dbReference type="PANTHER" id="PTHR33362">
    <property type="entry name" value="SIALIC ACID TRAP TRANSPORTER PERMEASE PROTEIN SIAT-RELATED"/>
    <property type="match status" value="1"/>
</dbReference>
<evidence type="ECO:0000256" key="7">
    <source>
        <dbReference type="RuleBase" id="RU369079"/>
    </source>
</evidence>
<proteinExistence type="inferred from homology"/>
<dbReference type="PIRSF" id="PIRSF006066">
    <property type="entry name" value="HI0050"/>
    <property type="match status" value="1"/>
</dbReference>
<evidence type="ECO:0000256" key="2">
    <source>
        <dbReference type="ARBA" id="ARBA00022475"/>
    </source>
</evidence>
<evidence type="ECO:0000313" key="10">
    <source>
        <dbReference type="Proteomes" id="UP001596501"/>
    </source>
</evidence>
<feature type="transmembrane region" description="Helical" evidence="7">
    <location>
        <begin position="223"/>
        <end position="246"/>
    </location>
</feature>
<dbReference type="Pfam" id="PF06808">
    <property type="entry name" value="DctM"/>
    <property type="match status" value="1"/>
</dbReference>
<keyword evidence="2" id="KW-1003">Cell membrane</keyword>
<evidence type="ECO:0000256" key="5">
    <source>
        <dbReference type="ARBA" id="ARBA00022989"/>
    </source>
</evidence>
<protein>
    <recommendedName>
        <fullName evidence="7">TRAP transporter large permease protein</fullName>
    </recommendedName>
</protein>
<evidence type="ECO:0000313" key="9">
    <source>
        <dbReference type="EMBL" id="MFC7409124.1"/>
    </source>
</evidence>
<feature type="transmembrane region" description="Helical" evidence="7">
    <location>
        <begin position="409"/>
        <end position="432"/>
    </location>
</feature>
<evidence type="ECO:0000256" key="6">
    <source>
        <dbReference type="ARBA" id="ARBA00023136"/>
    </source>
</evidence>
<keyword evidence="4 7" id="KW-0812">Transmembrane</keyword>
<comment type="subunit">
    <text evidence="7">The complex comprises the extracytoplasmic solute receptor protein and the two transmembrane proteins.</text>
</comment>
<comment type="similarity">
    <text evidence="7">Belongs to the TRAP transporter large permease family.</text>
</comment>
<dbReference type="NCBIfam" id="TIGR00786">
    <property type="entry name" value="dctM"/>
    <property type="match status" value="1"/>
</dbReference>
<feature type="domain" description="TRAP C4-dicarboxylate transport system permease DctM subunit" evidence="8">
    <location>
        <begin position="12"/>
        <end position="428"/>
    </location>
</feature>
<evidence type="ECO:0000256" key="3">
    <source>
        <dbReference type="ARBA" id="ARBA00022519"/>
    </source>
</evidence>
<accession>A0ABW2QJ12</accession>
<name>A0ABW2QJ12_9BURK</name>
<keyword evidence="7" id="KW-0813">Transport</keyword>
<dbReference type="PANTHER" id="PTHR33362:SF5">
    <property type="entry name" value="C4-DICARBOXYLATE TRAP TRANSPORTER LARGE PERMEASE PROTEIN DCTM"/>
    <property type="match status" value="1"/>
</dbReference>
<keyword evidence="5 7" id="KW-1133">Transmembrane helix</keyword>
<sequence length="438" mass="46477">MIWWQLTLLIFGALSLLLLSGIPVAFAFITINIAGGLVYLGGMDGLPQLARSGMSAITNFSLTPIPFFLLMGELLLHTGVAMKAIDAFDGLISRVPGRLAVIAVVAGTVFSAISGSTVATTALLGSVLLPQMLARGYHPHMGVGPIMAIGGVDALIPPSAITVLFGSLASISVSGLLMGGVVPGIMLSVLFVGYIIFKAWRHPEMAPSFETQRLRGWQRWRPVVVYVSPLVGIFLVVIVAMTRGWATPTESAAIGALATVAVCALYRSLTLKNLAQALLGTAAVSGMILFIIFGATTFSQILVFTGATNGMVNLIQGQGFSAGTVIVVMMLILLVLGCFLDQVAIMLITLPFFMPIVQQYGIDPVWFGILFMICMQLGLLTPPFGTLLFTMRSVAPASVTTLDIYRAVLPYVGFGLLVLVLVFYFPALATWLPAAMSR</sequence>
<keyword evidence="10" id="KW-1185">Reference proteome</keyword>